<keyword evidence="4" id="KW-1185">Reference proteome</keyword>
<evidence type="ECO:0000313" key="3">
    <source>
        <dbReference type="EMBL" id="SPJ78211.1"/>
    </source>
</evidence>
<organism evidence="3 4">
    <name type="scientific">Fusarium torulosum</name>
    <dbReference type="NCBI Taxonomy" id="33205"/>
    <lineage>
        <taxon>Eukaryota</taxon>
        <taxon>Fungi</taxon>
        <taxon>Dikarya</taxon>
        <taxon>Ascomycota</taxon>
        <taxon>Pezizomycotina</taxon>
        <taxon>Sordariomycetes</taxon>
        <taxon>Hypocreomycetidae</taxon>
        <taxon>Hypocreales</taxon>
        <taxon>Nectriaceae</taxon>
        <taxon>Fusarium</taxon>
    </lineage>
</organism>
<dbReference type="Proteomes" id="UP001187734">
    <property type="component" value="Unassembled WGS sequence"/>
</dbReference>
<keyword evidence="1" id="KW-0812">Transmembrane</keyword>
<evidence type="ECO:0000256" key="1">
    <source>
        <dbReference type="SAM" id="Phobius"/>
    </source>
</evidence>
<keyword evidence="1" id="KW-0472">Membrane</keyword>
<feature type="chain" id="PRO_5042071386" evidence="2">
    <location>
        <begin position="21"/>
        <end position="175"/>
    </location>
</feature>
<feature type="signal peptide" evidence="2">
    <location>
        <begin position="1"/>
        <end position="20"/>
    </location>
</feature>
<accession>A0AAE8MBR3</accession>
<comment type="caution">
    <text evidence="3">The sequence shown here is derived from an EMBL/GenBank/DDBJ whole genome shotgun (WGS) entry which is preliminary data.</text>
</comment>
<sequence length="175" mass="18841">MHSAFLLSILGLAFFHGVQAFEFTGPDSAKKINLSQPITITWDATKGSLREPKARALQLWFLAFTDDKSDRSGWELATNLSLSAGSYEWNPDTIVKSIKDKDVSLSPDVVHTFEARLLDDSGSKLSTVESDKYAVEDIESIANSGGKGAQAGYYTATVALIVAVVAGVVTNRGIL</sequence>
<evidence type="ECO:0000256" key="2">
    <source>
        <dbReference type="SAM" id="SignalP"/>
    </source>
</evidence>
<evidence type="ECO:0000313" key="4">
    <source>
        <dbReference type="Proteomes" id="UP001187734"/>
    </source>
</evidence>
<reference evidence="3" key="1">
    <citation type="submission" date="2018-03" db="EMBL/GenBank/DDBJ databases">
        <authorList>
            <person name="Guldener U."/>
        </authorList>
    </citation>
    <scope>NUCLEOTIDE SEQUENCE</scope>
</reference>
<proteinExistence type="predicted"/>
<dbReference type="AlphaFoldDB" id="A0AAE8MBR3"/>
<name>A0AAE8MBR3_9HYPO</name>
<keyword evidence="2" id="KW-0732">Signal</keyword>
<feature type="transmembrane region" description="Helical" evidence="1">
    <location>
        <begin position="151"/>
        <end position="170"/>
    </location>
</feature>
<gene>
    <name evidence="3" type="ORF">FTOL_06600</name>
</gene>
<protein>
    <submittedName>
        <fullName evidence="3">Uncharacterized protein</fullName>
    </submittedName>
</protein>
<keyword evidence="1" id="KW-1133">Transmembrane helix</keyword>
<dbReference type="EMBL" id="ONZP01000222">
    <property type="protein sequence ID" value="SPJ78211.1"/>
    <property type="molecule type" value="Genomic_DNA"/>
</dbReference>